<dbReference type="Proteomes" id="UP000196027">
    <property type="component" value="Chromosome"/>
</dbReference>
<organism evidence="1 2">
    <name type="scientific">Oleiphilus messinensis</name>
    <dbReference type="NCBI Taxonomy" id="141451"/>
    <lineage>
        <taxon>Bacteria</taxon>
        <taxon>Pseudomonadati</taxon>
        <taxon>Pseudomonadota</taxon>
        <taxon>Gammaproteobacteria</taxon>
        <taxon>Oceanospirillales</taxon>
        <taxon>Oleiphilaceae</taxon>
        <taxon>Oleiphilus</taxon>
    </lineage>
</organism>
<keyword evidence="1" id="KW-0808">Transferase</keyword>
<dbReference type="PANTHER" id="PTHR22602">
    <property type="entry name" value="TRANSFERASE CAF17, MITOCHONDRIAL-RELATED"/>
    <property type="match status" value="1"/>
</dbReference>
<dbReference type="InterPro" id="IPR017703">
    <property type="entry name" value="YgfZ/GCV_T_CS"/>
</dbReference>
<dbReference type="OrthoDB" id="9796287at2"/>
<dbReference type="SUPFAM" id="SSF103025">
    <property type="entry name" value="Folate-binding domain"/>
    <property type="match status" value="1"/>
</dbReference>
<dbReference type="AlphaFoldDB" id="A0A1Y0I724"/>
<dbReference type="NCBIfam" id="TIGR03317">
    <property type="entry name" value="ygfZ_signature"/>
    <property type="match status" value="1"/>
</dbReference>
<dbReference type="EMBL" id="CP021425">
    <property type="protein sequence ID" value="ARU55315.1"/>
    <property type="molecule type" value="Genomic_DNA"/>
</dbReference>
<keyword evidence="2" id="KW-1185">Reference proteome</keyword>
<name>A0A1Y0I724_9GAMM</name>
<evidence type="ECO:0000313" key="2">
    <source>
        <dbReference type="Proteomes" id="UP000196027"/>
    </source>
</evidence>
<keyword evidence="1" id="KW-0489">Methyltransferase</keyword>
<dbReference type="GO" id="GO:0032259">
    <property type="term" value="P:methylation"/>
    <property type="evidence" value="ECO:0007669"/>
    <property type="project" value="UniProtKB-KW"/>
</dbReference>
<dbReference type="InterPro" id="IPR045179">
    <property type="entry name" value="YgfZ/GcvT"/>
</dbReference>
<dbReference type="GO" id="GO:0016226">
    <property type="term" value="P:iron-sulfur cluster assembly"/>
    <property type="evidence" value="ECO:0007669"/>
    <property type="project" value="TreeGrafter"/>
</dbReference>
<reference evidence="1 2" key="1">
    <citation type="submission" date="2017-05" db="EMBL/GenBank/DDBJ databases">
        <title>Genomic insights into alkan degradation activity of Oleiphilus messinensis.</title>
        <authorList>
            <person name="Kozyavkin S.A."/>
            <person name="Slesarev A.I."/>
            <person name="Golyshin P.N."/>
            <person name="Korzhenkov A."/>
            <person name="Golyshina O.N."/>
            <person name="Toshchakov S.V."/>
        </authorList>
    </citation>
    <scope>NUCLEOTIDE SEQUENCE [LARGE SCALE GENOMIC DNA]</scope>
    <source>
        <strain evidence="1 2">ME102</strain>
    </source>
</reference>
<evidence type="ECO:0000313" key="1">
    <source>
        <dbReference type="EMBL" id="ARU55315.1"/>
    </source>
</evidence>
<dbReference type="SUPFAM" id="SSF101790">
    <property type="entry name" value="Aminomethyltransferase beta-barrel domain"/>
    <property type="match status" value="1"/>
</dbReference>
<proteinExistence type="predicted"/>
<accession>A0A1Y0I724</accession>
<dbReference type="InterPro" id="IPR029043">
    <property type="entry name" value="GcvT/YgfZ_C"/>
</dbReference>
<dbReference type="RefSeq" id="WP_087460435.1">
    <property type="nucleotide sequence ID" value="NZ_CP021425.1"/>
</dbReference>
<sequence>MKLLKDWLSPDTQYEFSYLDTLFAVHPQWDNVILSLEGKDAKRFLQGQCTCNLDEVTKEHSNFAATCTPKGRMFALFKIARLTEEHYLIKLPSELAADFQNRLSKYLAFFKAEIKASSWFALGLTIPEACAEATPELPTEFGATIQVDNNQLIIRHPTQTPIWELWLNSASDAADNVVACQSSEATSISDQPTPVADWNQLEVQNGIPEVVTATQEEYIPQMMNLQAIDGISFKKGCYTGQEIVARMQYLGKLKKRMYRFEISAPSTIPAIGDALYDKDDNKVGNIVRIAAPAPAKHNNYELLAVIQNEKADQDLFSAAGQTNLLSRKTMHYEPIK</sequence>
<dbReference type="Gene3D" id="3.30.70.1400">
    <property type="entry name" value="Aminomethyltransferase beta-barrel domains"/>
    <property type="match status" value="1"/>
</dbReference>
<dbReference type="GO" id="GO:0008168">
    <property type="term" value="F:methyltransferase activity"/>
    <property type="evidence" value="ECO:0007669"/>
    <property type="project" value="UniProtKB-KW"/>
</dbReference>
<dbReference type="Gene3D" id="2.40.30.160">
    <property type="match status" value="1"/>
</dbReference>
<dbReference type="KEGG" id="ome:OLMES_1233"/>
<dbReference type="PANTHER" id="PTHR22602:SF0">
    <property type="entry name" value="TRANSFERASE CAF17, MITOCHONDRIAL-RELATED"/>
    <property type="match status" value="1"/>
</dbReference>
<gene>
    <name evidence="1" type="ORF">OLMES_1233</name>
</gene>
<protein>
    <submittedName>
        <fullName evidence="1">Aminomethyltransferase GcvT-like protein</fullName>
    </submittedName>
</protein>